<feature type="region of interest" description="Disordered" evidence="1">
    <location>
        <begin position="498"/>
        <end position="536"/>
    </location>
</feature>
<dbReference type="PANTHER" id="PTHR28122:SF1">
    <property type="entry name" value="E3 UBIQUITIN-PROTEIN LIGASE SUBSTRATE RECEPTOR MMS22"/>
    <property type="match status" value="1"/>
</dbReference>
<dbReference type="Proteomes" id="UP001150569">
    <property type="component" value="Unassembled WGS sequence"/>
</dbReference>
<evidence type="ECO:0000313" key="2">
    <source>
        <dbReference type="EMBL" id="KAJ1928127.1"/>
    </source>
</evidence>
<gene>
    <name evidence="2" type="ORF">IWQ60_002337</name>
</gene>
<feature type="compositionally biased region" description="Polar residues" evidence="1">
    <location>
        <begin position="462"/>
        <end position="471"/>
    </location>
</feature>
<dbReference type="EMBL" id="JANBPT010000087">
    <property type="protein sequence ID" value="KAJ1928127.1"/>
    <property type="molecule type" value="Genomic_DNA"/>
</dbReference>
<reference evidence="2" key="1">
    <citation type="submission" date="2022-07" db="EMBL/GenBank/DDBJ databases">
        <title>Phylogenomic reconstructions and comparative analyses of Kickxellomycotina fungi.</title>
        <authorList>
            <person name="Reynolds N.K."/>
            <person name="Stajich J.E."/>
            <person name="Barry K."/>
            <person name="Grigoriev I.V."/>
            <person name="Crous P."/>
            <person name="Smith M.E."/>
        </authorList>
    </citation>
    <scope>NUCLEOTIDE SEQUENCE</scope>
    <source>
        <strain evidence="2">RSA 861</strain>
    </source>
</reference>
<feature type="compositionally biased region" description="Polar residues" evidence="1">
    <location>
        <begin position="525"/>
        <end position="536"/>
    </location>
</feature>
<dbReference type="OrthoDB" id="2386201at2759"/>
<dbReference type="Pfam" id="PF09462">
    <property type="entry name" value="Mus7"/>
    <property type="match status" value="1"/>
</dbReference>
<accession>A0A9W8ACG9</accession>
<dbReference type="GO" id="GO:0031297">
    <property type="term" value="P:replication fork processing"/>
    <property type="evidence" value="ECO:0007669"/>
    <property type="project" value="InterPro"/>
</dbReference>
<feature type="compositionally biased region" description="Low complexity" evidence="1">
    <location>
        <begin position="573"/>
        <end position="587"/>
    </location>
</feature>
<proteinExistence type="predicted"/>
<sequence length="1962" mass="217258">MPSPWPAGMVEAVSDAGEPEVATVVIPDESTQSTVEPLATPVEVNTPTDESIPEPPVSEATAKPSPPCDVDSETSAAVPAVTEDAALPRYSLRKRKAISLFPYTMLSWVQPETVPQQPGQILDLSVLEDRRPAKRSDPLSTPIDLTSTQIDSSQPMPLVTRRRDRQRAVTSRARLHPYRHARQLALQRRRSLGARLLRRVVDNTVLFSDSDGDYLDDPDDTPVDWVITVPSLSPTRRYDLSTSPRPTARPSPRTPRTITKRQLAGKLPASFLSVFGAGTNAHDLAGPARSTPRARPNAAIETEALPHVGRKRIRARTSPESSDRLRQIASDEESPLSSPPLFPVRTQLHFNPRDRSPVPIQLSSDSEAGQLPDLVDSEDDSDSLSDGKPDWPFGLPSTRRPRVTQMSLTGGRSYRDPARSLPRQAPQSTRRSRPSLINNRADRPLRNHRPGATRQLQRRLPSANSWSTVASNADVEPVERYADFESARSQHYRFDFLDGPLSSPSTTNLAPAPATRKPRQRATAIPSTSVATGSTNRPIRSFLDYCERGYVPGFRPHRPTVAGQPDPPRPPADSDSLPSLSQPLTLPTPAPGRVANVKSVAPDYLRVAHRTLRRRAERGQSVVDQPWRKTIQAVPSTPLDAIARPPQAVKSKRSQRRLFGTSGPVTVRFPPFATWFNHDRVTRLSPGTSLSAKGYAGQGHLATFLRKRADMPDTTMPALTGHSRSVYGRSRDIVESFSSWRESFDVDMAGFEQRQRQVNHEMTALISGDPDPATPMDLPRAALIADIDDSVGFLIHTVDSITHGFSLFTIDQLDWAAQKILEGLDRLATTCWTTLANTYCAWGDQPLASDPDFETSMPDTPPDRGTEREHWFRLTRRPSVQLACLTLWYLTDWAVSLARILEYQRPGSADPLAAGCRARSNALLVGLLAWLVWLRLSPLPLGTEEGVAYYCRNSIVQPWTAELWVYLLACCAARPLDLPTGLAWSEITHGGWPGLVAKVETSSPTDTTPHGTDTLVGNLLLAQLEGGLNVLARAVSSGGLPTTTLPPYLRFNHAVAHIERAWAFYFALLPWSHMDPHGLARTPRPTDFNPQPLTGPFTPTMLRLLLHLVTSPSSPHRGPNSDAAIHGFTRLFPAGWTYTSTRTLDEYTIHTVRRCHALAARWDTGLPPAAVVPLYRLFAHRQLDDLACETRHRIPPFLTAPSPESPADHAVQPYLVLDRDCTDSEPSDQPYDPANEVPDNAFHVFLKLCGLVLLNWVAQYQRLSLTDPPAAARKRKEILQVVSQLSPTRVMTFPTNMLTTTGAQSTTPTYTYAALGNHYALLLLFLRTLPATIRPHWPLAQFTSYLDFKRSDPVARKIFFEALFFAAWIHLRLTKPVGPLIRTFFGHWQIMAEEYAEVTKANPPGQGQGGARGTEGFWGVRLTQAQKRAKTERLRMLRSGMFYINRLVACLEEVATPWTVYHLTFLTQLYEDARKYHLSNVRSNNSHEVQMSDANPFPLKLLYAPSPLLISTPATLIMPAYVQIFESQPALARVLSKDTLSLLKRLARLVTQSLASLAPMNSPVEVNDAAASGLVAPTIVPAATAPVIDGDWEMDDLDDDTMAELLAAAEAPNLPGAASVVAADTVRPVVEIEATALALLQAADQFAAAPLRRWIIAICSGLYDHATRSPDNDDNTNGPIDGASRAHPSNSSAPDRLHLHILRTRVNSTTQAALWCLADHARFLVHRRYKGWEQYLFPFGTDSLQVISPPAVRRHVLLIFLAAVLPRHPELLQRHPDPVYQLWFETIADSQLSCQHNLTRAIMNAPSSDRFLFHHLPVTFDHRTQRYQLTRDEFKRLRTGIIDGVLANLGAHYRSTLDMHDTLRGDGTSGIGTYDVDRRISLRNKYAGYLRTLLATMKECFTAEQTAREERQYTMQLLHPVLASLAAHGGELLLAPPPVGAGVPADWRFFSSGVLPIPPTDG</sequence>
<organism evidence="2 3">
    <name type="scientific">Tieghemiomyces parasiticus</name>
    <dbReference type="NCBI Taxonomy" id="78921"/>
    <lineage>
        <taxon>Eukaryota</taxon>
        <taxon>Fungi</taxon>
        <taxon>Fungi incertae sedis</taxon>
        <taxon>Zoopagomycota</taxon>
        <taxon>Kickxellomycotina</taxon>
        <taxon>Dimargaritomycetes</taxon>
        <taxon>Dimargaritales</taxon>
        <taxon>Dimargaritaceae</taxon>
        <taxon>Tieghemiomyces</taxon>
    </lineage>
</organism>
<feature type="region of interest" description="Disordered" evidence="1">
    <location>
        <begin position="281"/>
        <end position="471"/>
    </location>
</feature>
<dbReference type="PANTHER" id="PTHR28122">
    <property type="entry name" value="E3 UBIQUITIN-PROTEIN LIGASE SUBSTRATE RECEPTOR MMS22"/>
    <property type="match status" value="1"/>
</dbReference>
<keyword evidence="3" id="KW-1185">Reference proteome</keyword>
<evidence type="ECO:0000256" key="1">
    <source>
        <dbReference type="SAM" id="MobiDB-lite"/>
    </source>
</evidence>
<feature type="region of interest" description="Disordered" evidence="1">
    <location>
        <begin position="555"/>
        <end position="594"/>
    </location>
</feature>
<name>A0A9W8ACG9_9FUNG</name>
<feature type="region of interest" description="Disordered" evidence="1">
    <location>
        <begin position="28"/>
        <end position="76"/>
    </location>
</feature>
<dbReference type="GO" id="GO:0000724">
    <property type="term" value="P:double-strand break repair via homologous recombination"/>
    <property type="evidence" value="ECO:0007669"/>
    <property type="project" value="TreeGrafter"/>
</dbReference>
<dbReference type="InterPro" id="IPR019021">
    <property type="entry name" value="Mms22"/>
</dbReference>
<protein>
    <submittedName>
        <fullName evidence="2">Uncharacterized protein</fullName>
    </submittedName>
</protein>
<feature type="region of interest" description="Disordered" evidence="1">
    <location>
        <begin position="1667"/>
        <end position="1694"/>
    </location>
</feature>
<comment type="caution">
    <text evidence="2">The sequence shown here is derived from an EMBL/GenBank/DDBJ whole genome shotgun (WGS) entry which is preliminary data.</text>
</comment>
<dbReference type="GO" id="GO:0005634">
    <property type="term" value="C:nucleus"/>
    <property type="evidence" value="ECO:0007669"/>
    <property type="project" value="InterPro"/>
</dbReference>
<evidence type="ECO:0000313" key="3">
    <source>
        <dbReference type="Proteomes" id="UP001150569"/>
    </source>
</evidence>
<feature type="region of interest" description="Disordered" evidence="1">
    <location>
        <begin position="235"/>
        <end position="259"/>
    </location>
</feature>
<dbReference type="GO" id="GO:0035361">
    <property type="term" value="C:Cul8-RING ubiquitin ligase complex"/>
    <property type="evidence" value="ECO:0007669"/>
    <property type="project" value="TreeGrafter"/>
</dbReference>
<feature type="region of interest" description="Disordered" evidence="1">
    <location>
        <begin position="132"/>
        <end position="151"/>
    </location>
</feature>